<keyword evidence="11 14" id="KW-0456">Lyase</keyword>
<dbReference type="Gene3D" id="1.10.1670.10">
    <property type="entry name" value="Helix-hairpin-Helix base-excision DNA repair enzymes (C-terminal)"/>
    <property type="match status" value="1"/>
</dbReference>
<proteinExistence type="inferred from homology"/>
<dbReference type="InterPro" id="IPR003265">
    <property type="entry name" value="HhH-GPD_domain"/>
</dbReference>
<name>A0A232ET61_9HYME</name>
<dbReference type="PROSITE" id="PS00764">
    <property type="entry name" value="ENDONUCLEASE_III_1"/>
    <property type="match status" value="1"/>
</dbReference>
<dbReference type="FunFam" id="1.10.1670.10:FF:000003">
    <property type="entry name" value="Endonuclease III homolog"/>
    <property type="match status" value="1"/>
</dbReference>
<dbReference type="InterPro" id="IPR004035">
    <property type="entry name" value="Endouclease-III_FeS-bd_BS"/>
</dbReference>
<evidence type="ECO:0000256" key="6">
    <source>
        <dbReference type="ARBA" id="ARBA00022801"/>
    </source>
</evidence>
<dbReference type="EMBL" id="NNAY01002351">
    <property type="protein sequence ID" value="OXU21486.1"/>
    <property type="molecule type" value="Genomic_DNA"/>
</dbReference>
<keyword evidence="14" id="KW-0539">Nucleus</keyword>
<evidence type="ECO:0000256" key="5">
    <source>
        <dbReference type="ARBA" id="ARBA00022763"/>
    </source>
</evidence>
<dbReference type="PROSITE" id="PS01155">
    <property type="entry name" value="ENDONUCLEASE_III_2"/>
    <property type="match status" value="1"/>
</dbReference>
<evidence type="ECO:0000256" key="11">
    <source>
        <dbReference type="ARBA" id="ARBA00023239"/>
    </source>
</evidence>
<dbReference type="SMART" id="SM00478">
    <property type="entry name" value="ENDO3c"/>
    <property type="match status" value="1"/>
</dbReference>
<comment type="subcellular location">
    <subcellularLocation>
        <location evidence="14">Nucleus</location>
    </subcellularLocation>
    <subcellularLocation>
        <location evidence="14">Mitochondrion</location>
    </subcellularLocation>
</comment>
<dbReference type="EC" id="4.2.99.18" evidence="14"/>
<dbReference type="SUPFAM" id="SSF48150">
    <property type="entry name" value="DNA-glycosylase"/>
    <property type="match status" value="1"/>
</dbReference>
<dbReference type="Pfam" id="PF00730">
    <property type="entry name" value="HhH-GPD"/>
    <property type="match status" value="1"/>
</dbReference>
<dbReference type="FunFam" id="1.10.340.30:FF:000005">
    <property type="entry name" value="Endonuclease III-like protein 1"/>
    <property type="match status" value="1"/>
</dbReference>
<dbReference type="GO" id="GO:0051539">
    <property type="term" value="F:4 iron, 4 sulfur cluster binding"/>
    <property type="evidence" value="ECO:0007669"/>
    <property type="project" value="UniProtKB-KW"/>
</dbReference>
<dbReference type="AlphaFoldDB" id="A0A232ET61"/>
<protein>
    <recommendedName>
        <fullName evidence="14">Endonuclease III homolog</fullName>
        <ecNumber evidence="14">3.2.2.-</ecNumber>
        <ecNumber evidence="14">4.2.99.18</ecNumber>
    </recommendedName>
    <alternativeName>
        <fullName evidence="14">Bifunctional DNA N-glycosylase/DNA-(apurinic or apyrimidinic site) lyase</fullName>
        <shortName evidence="14">DNA glycosylase/AP lyase</shortName>
    </alternativeName>
</protein>
<dbReference type="Pfam" id="PF00633">
    <property type="entry name" value="HHH"/>
    <property type="match status" value="1"/>
</dbReference>
<keyword evidence="8" id="KW-0408">Iron</keyword>
<gene>
    <name evidence="14" type="primary">NTH1</name>
    <name evidence="16" type="ORF">TSAR_009076</name>
</gene>
<keyword evidence="10 14" id="KW-0234">DNA repair</keyword>
<organism evidence="16 17">
    <name type="scientific">Trichomalopsis sarcophagae</name>
    <dbReference type="NCBI Taxonomy" id="543379"/>
    <lineage>
        <taxon>Eukaryota</taxon>
        <taxon>Metazoa</taxon>
        <taxon>Ecdysozoa</taxon>
        <taxon>Arthropoda</taxon>
        <taxon>Hexapoda</taxon>
        <taxon>Insecta</taxon>
        <taxon>Pterygota</taxon>
        <taxon>Neoptera</taxon>
        <taxon>Endopterygota</taxon>
        <taxon>Hymenoptera</taxon>
        <taxon>Apocrita</taxon>
        <taxon>Proctotrupomorpha</taxon>
        <taxon>Chalcidoidea</taxon>
        <taxon>Pteromalidae</taxon>
        <taxon>Pteromalinae</taxon>
        <taxon>Trichomalopsis</taxon>
    </lineage>
</organism>
<comment type="caution">
    <text evidence="14">Lacks conserved residue(s) required for the propagation of feature annotation.</text>
</comment>
<dbReference type="STRING" id="543379.A0A232ET61"/>
<evidence type="ECO:0000256" key="10">
    <source>
        <dbReference type="ARBA" id="ARBA00023204"/>
    </source>
</evidence>
<evidence type="ECO:0000256" key="14">
    <source>
        <dbReference type="HAMAP-Rule" id="MF_03183"/>
    </source>
</evidence>
<dbReference type="InterPro" id="IPR000445">
    <property type="entry name" value="HhH_motif"/>
</dbReference>
<evidence type="ECO:0000259" key="15">
    <source>
        <dbReference type="SMART" id="SM00478"/>
    </source>
</evidence>
<comment type="function">
    <text evidence="14">Bifunctional DNA N-glycosylase with associated apurinic/apyrimidinic (AP) lyase function that catalyzes the first step in base excision repair (BER), the primary repair pathway for the repair of oxidative DNA damage. The DNA N-glycosylase activity releases the damaged DNA base from DNA by cleaving the N-glycosidic bond, leaving an AP site. The AP lyase activity cleaves the phosphodiester bond 3' to the AP site by a beta-elimination. Primarily recognizes and repairs oxidative base damage of pyrimidines.</text>
</comment>
<dbReference type="CDD" id="cd00056">
    <property type="entry name" value="ENDO3c"/>
    <property type="match status" value="1"/>
</dbReference>
<sequence>MSKRLHFENLQKIPIKLKKKNPLNQNLVDRTKSRFFETVNDYQESDVLNLNKNSKELEPTANKVWYPTNWKQHLCNIRIMRENFTAPVDTMGCDQCADSSASSTIFRFQTLVSLMLSSQTRDQLTYEVMQRLKEVGCSPESIVSLSDEELGKLIYPVSFWKRKVQYLKKTSKIIIEKFNGDIPKNVKDLCSLPGVGPKMAYICMQIAWKEISGIGVDTHVHRISNRLKWVPVPTKTPEETRNVLEKWLPRELWGEINHLFVGFGQVICHSQRPKCSDCINRNICPFAKSIYQF</sequence>
<dbReference type="InterPro" id="IPR030841">
    <property type="entry name" value="NTH1"/>
</dbReference>
<keyword evidence="5 14" id="KW-0227">DNA damage</keyword>
<dbReference type="GO" id="GO:0005634">
    <property type="term" value="C:nucleus"/>
    <property type="evidence" value="ECO:0007669"/>
    <property type="project" value="UniProtKB-SubCell"/>
</dbReference>
<dbReference type="InterPro" id="IPR023170">
    <property type="entry name" value="HhH_base_excis_C"/>
</dbReference>
<comment type="similarity">
    <text evidence="2 14">Belongs to the Nth/MutY family.</text>
</comment>
<keyword evidence="9" id="KW-0411">Iron-sulfur</keyword>
<evidence type="ECO:0000256" key="8">
    <source>
        <dbReference type="ARBA" id="ARBA00023004"/>
    </source>
</evidence>
<evidence type="ECO:0000256" key="1">
    <source>
        <dbReference type="ARBA" id="ARBA00001966"/>
    </source>
</evidence>
<comment type="cofactor">
    <cofactor evidence="1">
        <name>[4Fe-4S] cluster</name>
        <dbReference type="ChEBI" id="CHEBI:49883"/>
    </cofactor>
</comment>
<keyword evidence="6 14" id="KW-0378">Hydrolase</keyword>
<dbReference type="OrthoDB" id="2099276at2759"/>
<dbReference type="GO" id="GO:0006289">
    <property type="term" value="P:nucleotide-excision repair"/>
    <property type="evidence" value="ECO:0007669"/>
    <property type="project" value="TreeGrafter"/>
</dbReference>
<accession>A0A232ET61</accession>
<evidence type="ECO:0000256" key="4">
    <source>
        <dbReference type="ARBA" id="ARBA00022723"/>
    </source>
</evidence>
<dbReference type="GO" id="GO:0046872">
    <property type="term" value="F:metal ion binding"/>
    <property type="evidence" value="ECO:0007669"/>
    <property type="project" value="UniProtKB-KW"/>
</dbReference>
<reference evidence="16 17" key="1">
    <citation type="journal article" date="2017" name="Curr. Biol.">
        <title>The Evolution of Venom by Co-option of Single-Copy Genes.</title>
        <authorList>
            <person name="Martinson E.O."/>
            <person name="Mrinalini"/>
            <person name="Kelkar Y.D."/>
            <person name="Chang C.H."/>
            <person name="Werren J.H."/>
        </authorList>
    </citation>
    <scope>NUCLEOTIDE SEQUENCE [LARGE SCALE GENOMIC DNA]</scope>
    <source>
        <strain evidence="16 17">Alberta</strain>
        <tissue evidence="16">Whole body</tissue>
    </source>
</reference>
<evidence type="ECO:0000256" key="9">
    <source>
        <dbReference type="ARBA" id="ARBA00023014"/>
    </source>
</evidence>
<dbReference type="GO" id="GO:0003677">
    <property type="term" value="F:DNA binding"/>
    <property type="evidence" value="ECO:0007669"/>
    <property type="project" value="UniProtKB-UniRule"/>
</dbReference>
<dbReference type="Proteomes" id="UP000215335">
    <property type="component" value="Unassembled WGS sequence"/>
</dbReference>
<evidence type="ECO:0000256" key="12">
    <source>
        <dbReference type="ARBA" id="ARBA00023295"/>
    </source>
</evidence>
<evidence type="ECO:0000256" key="13">
    <source>
        <dbReference type="ARBA" id="ARBA00044632"/>
    </source>
</evidence>
<comment type="caution">
    <text evidence="16">The sequence shown here is derived from an EMBL/GenBank/DDBJ whole genome shotgun (WGS) entry which is preliminary data.</text>
</comment>
<evidence type="ECO:0000313" key="17">
    <source>
        <dbReference type="Proteomes" id="UP000215335"/>
    </source>
</evidence>
<dbReference type="HAMAP" id="MF_03183">
    <property type="entry name" value="Endonuclease_III_Nth"/>
    <property type="match status" value="1"/>
</dbReference>
<keyword evidence="7" id="KW-0809">Transit peptide</keyword>
<dbReference type="GO" id="GO:0000703">
    <property type="term" value="F:oxidized pyrimidine nucleobase lesion DNA N-glycosylase activity"/>
    <property type="evidence" value="ECO:0007669"/>
    <property type="project" value="UniProtKB-UniRule"/>
</dbReference>
<dbReference type="InterPro" id="IPR011257">
    <property type="entry name" value="DNA_glycosylase"/>
</dbReference>
<dbReference type="PANTHER" id="PTHR43286">
    <property type="entry name" value="ENDONUCLEASE III-LIKE PROTEIN 1"/>
    <property type="match status" value="1"/>
</dbReference>
<keyword evidence="17" id="KW-1185">Reference proteome</keyword>
<keyword evidence="3" id="KW-0004">4Fe-4S</keyword>
<dbReference type="GO" id="GO:0140078">
    <property type="term" value="F:class I DNA-(apurinic or apyrimidinic site) endonuclease activity"/>
    <property type="evidence" value="ECO:0007669"/>
    <property type="project" value="UniProtKB-EC"/>
</dbReference>
<keyword evidence="4" id="KW-0479">Metal-binding</keyword>
<dbReference type="InterPro" id="IPR004036">
    <property type="entry name" value="Endonuclease-III-like_CS2"/>
</dbReference>
<evidence type="ECO:0000313" key="16">
    <source>
        <dbReference type="EMBL" id="OXU21486.1"/>
    </source>
</evidence>
<feature type="domain" description="HhH-GPD" evidence="15">
    <location>
        <begin position="116"/>
        <end position="266"/>
    </location>
</feature>
<evidence type="ECO:0000256" key="2">
    <source>
        <dbReference type="ARBA" id="ARBA00008343"/>
    </source>
</evidence>
<keyword evidence="12 14" id="KW-0326">Glycosidase</keyword>
<dbReference type="EC" id="3.2.2.-" evidence="14"/>
<dbReference type="Gene3D" id="1.10.340.30">
    <property type="entry name" value="Hypothetical protein, domain 2"/>
    <property type="match status" value="1"/>
</dbReference>
<dbReference type="GO" id="GO:0006285">
    <property type="term" value="P:base-excision repair, AP site formation"/>
    <property type="evidence" value="ECO:0007669"/>
    <property type="project" value="UniProtKB-UniRule"/>
</dbReference>
<evidence type="ECO:0000256" key="7">
    <source>
        <dbReference type="ARBA" id="ARBA00022946"/>
    </source>
</evidence>
<keyword evidence="14" id="KW-0496">Mitochondrion</keyword>
<dbReference type="PANTHER" id="PTHR43286:SF1">
    <property type="entry name" value="ENDONUCLEASE III-LIKE PROTEIN 1"/>
    <property type="match status" value="1"/>
</dbReference>
<evidence type="ECO:0000256" key="3">
    <source>
        <dbReference type="ARBA" id="ARBA00022485"/>
    </source>
</evidence>
<comment type="catalytic activity">
    <reaction evidence="13 14">
        <text>2'-deoxyribonucleotide-(2'-deoxyribose 5'-phosphate)-2'-deoxyribonucleotide-DNA = a 3'-end 2'-deoxyribonucleotide-(2,3-dehydro-2,3-deoxyribose 5'-phosphate)-DNA + a 5'-end 5'-phospho-2'-deoxyribonucleoside-DNA + H(+)</text>
        <dbReference type="Rhea" id="RHEA:66592"/>
        <dbReference type="Rhea" id="RHEA-COMP:13180"/>
        <dbReference type="Rhea" id="RHEA-COMP:16897"/>
        <dbReference type="Rhea" id="RHEA-COMP:17067"/>
        <dbReference type="ChEBI" id="CHEBI:15378"/>
        <dbReference type="ChEBI" id="CHEBI:136412"/>
        <dbReference type="ChEBI" id="CHEBI:157695"/>
        <dbReference type="ChEBI" id="CHEBI:167181"/>
        <dbReference type="EC" id="4.2.99.18"/>
    </reaction>
</comment>
<dbReference type="GO" id="GO:0005739">
    <property type="term" value="C:mitochondrion"/>
    <property type="evidence" value="ECO:0007669"/>
    <property type="project" value="UniProtKB-SubCell"/>
</dbReference>